<evidence type="ECO:0000256" key="4">
    <source>
        <dbReference type="ARBA" id="ARBA00022490"/>
    </source>
</evidence>
<feature type="binding site" evidence="9">
    <location>
        <position position="95"/>
    </location>
    <ligand>
        <name>phosphoenolpyruvate</name>
        <dbReference type="ChEBI" id="CHEBI:58702"/>
    </ligand>
</feature>
<feature type="binding site" evidence="9">
    <location>
        <position position="316"/>
    </location>
    <ligand>
        <name>3-phosphoshikimate</name>
        <dbReference type="ChEBI" id="CHEBI:145989"/>
    </ligand>
</feature>
<keyword evidence="12" id="KW-1185">Reference proteome</keyword>
<feature type="binding site" evidence="9">
    <location>
        <position position="23"/>
    </location>
    <ligand>
        <name>3-phosphoshikimate</name>
        <dbReference type="ChEBI" id="CHEBI:145989"/>
    </ligand>
</feature>
<evidence type="ECO:0000256" key="7">
    <source>
        <dbReference type="ARBA" id="ARBA00023141"/>
    </source>
</evidence>
<comment type="caution">
    <text evidence="9">Lacks conserved residue(s) required for the propagation of feature annotation.</text>
</comment>
<dbReference type="GO" id="GO:0003866">
    <property type="term" value="F:3-phosphoshikimate 1-carboxyvinyltransferase activity"/>
    <property type="evidence" value="ECO:0007669"/>
    <property type="project" value="UniProtKB-UniRule"/>
</dbReference>
<feature type="binding site" evidence="9">
    <location>
        <position position="389"/>
    </location>
    <ligand>
        <name>phosphoenolpyruvate</name>
        <dbReference type="ChEBI" id="CHEBI:58702"/>
    </ligand>
</feature>
<feature type="binding site" evidence="9">
    <location>
        <position position="22"/>
    </location>
    <ligand>
        <name>phosphoenolpyruvate</name>
        <dbReference type="ChEBI" id="CHEBI:58702"/>
    </ligand>
</feature>
<keyword evidence="6 9" id="KW-0808">Transferase</keyword>
<keyword evidence="4 9" id="KW-0963">Cytoplasm</keyword>
<comment type="pathway">
    <text evidence="2 9">Metabolic intermediate biosynthesis; chorismate biosynthesis; chorismate from D-erythrose 4-phosphate and phosphoenolpyruvate: step 6/7.</text>
</comment>
<protein>
    <recommendedName>
        <fullName evidence="9">3-phosphoshikimate 1-carboxyvinyltransferase</fullName>
        <ecNumber evidence="9">2.5.1.19</ecNumber>
    </recommendedName>
    <alternativeName>
        <fullName evidence="9">5-enolpyruvylshikimate-3-phosphate synthase</fullName>
        <shortName evidence="9">EPSP synthase</shortName>
        <shortName evidence="9">EPSPS</shortName>
    </alternativeName>
</protein>
<feature type="binding site" evidence="9">
    <location>
        <position position="22"/>
    </location>
    <ligand>
        <name>3-phosphoshikimate</name>
        <dbReference type="ChEBI" id="CHEBI:145989"/>
    </ligand>
</feature>
<dbReference type="PIRSF" id="PIRSF000505">
    <property type="entry name" value="EPSPS"/>
    <property type="match status" value="1"/>
</dbReference>
<feature type="binding site" evidence="9">
    <location>
        <position position="170"/>
    </location>
    <ligand>
        <name>phosphoenolpyruvate</name>
        <dbReference type="ChEBI" id="CHEBI:58702"/>
    </ligand>
</feature>
<comment type="subunit">
    <text evidence="9">Monomer.</text>
</comment>
<dbReference type="RefSeq" id="WP_181754127.1">
    <property type="nucleotide sequence ID" value="NZ_JACEIQ010000023.1"/>
</dbReference>
<evidence type="ECO:0000259" key="10">
    <source>
        <dbReference type="Pfam" id="PF00275"/>
    </source>
</evidence>
<dbReference type="AlphaFoldDB" id="A0A7W2A9T0"/>
<comment type="catalytic activity">
    <reaction evidence="8">
        <text>3-phosphoshikimate + phosphoenolpyruvate = 5-O-(1-carboxyvinyl)-3-phosphoshikimate + phosphate</text>
        <dbReference type="Rhea" id="RHEA:21256"/>
        <dbReference type="ChEBI" id="CHEBI:43474"/>
        <dbReference type="ChEBI" id="CHEBI:57701"/>
        <dbReference type="ChEBI" id="CHEBI:58702"/>
        <dbReference type="ChEBI" id="CHEBI:145989"/>
        <dbReference type="EC" id="2.5.1.19"/>
    </reaction>
    <physiologicalReaction direction="left-to-right" evidence="8">
        <dbReference type="Rhea" id="RHEA:21257"/>
    </physiologicalReaction>
</comment>
<evidence type="ECO:0000313" key="11">
    <source>
        <dbReference type="EMBL" id="MBA4496055.1"/>
    </source>
</evidence>
<dbReference type="HAMAP" id="MF_00210">
    <property type="entry name" value="EPSP_synth"/>
    <property type="match status" value="1"/>
</dbReference>
<sequence length="432" mass="45676">MSTIRVSRPKPFDCTFRVPGDKSISHRSIMFGAIARGETLVEGFLPGADCLSTISAFRQMGVDIERDSETSVRILGRGFDGLREPVQPLDVGNSGTTIRLLLGILAGTSFFSTVVGDDSIARRPMGRVVNPLREMGAQIYGRQEGRFTPLAIRGAKLTGLTYESPVASAQVKSCLLLAGLSADGVTAVREPSRSRDHTERMLPAFGVHVRTSEGEVSVQGGQSLAGTQVKVPGDISSAAFLLAAALMVPGSRVTIDDVGLNPTRTGILDAFHMMGAEVAVEQTGMWCNEPVGRVTVQADELKGIEIGGKLIPRLIDEIPVLAVVATQAAGETVIRDAAELKVKETNRISTTAQELRKLGAHVEETDDGLIISGPTPLKGGVCQSRGDHRIGMAMVIAGLGAAAEVCVEGSEAIDISFPGFSNFIEKIKCGQI</sequence>
<dbReference type="NCBIfam" id="TIGR01356">
    <property type="entry name" value="aroA"/>
    <property type="match status" value="1"/>
</dbReference>
<dbReference type="PANTHER" id="PTHR21090">
    <property type="entry name" value="AROM/DEHYDROQUINATE SYNTHASE"/>
    <property type="match status" value="1"/>
</dbReference>
<dbReference type="Gene3D" id="3.65.10.10">
    <property type="entry name" value="Enolpyruvate transferase domain"/>
    <property type="match status" value="2"/>
</dbReference>
<dbReference type="PANTHER" id="PTHR21090:SF5">
    <property type="entry name" value="PENTAFUNCTIONAL AROM POLYPEPTIDE"/>
    <property type="match status" value="1"/>
</dbReference>
<evidence type="ECO:0000256" key="8">
    <source>
        <dbReference type="ARBA" id="ARBA00044633"/>
    </source>
</evidence>
<dbReference type="Pfam" id="PF00275">
    <property type="entry name" value="EPSP_synthase"/>
    <property type="match status" value="1"/>
</dbReference>
<dbReference type="CDD" id="cd01556">
    <property type="entry name" value="EPSP_synthase"/>
    <property type="match status" value="1"/>
</dbReference>
<dbReference type="UniPathway" id="UPA00053">
    <property type="reaction ID" value="UER00089"/>
</dbReference>
<feature type="binding site" evidence="9">
    <location>
        <position position="347"/>
    </location>
    <ligand>
        <name>phosphoenolpyruvate</name>
        <dbReference type="ChEBI" id="CHEBI:58702"/>
    </ligand>
</feature>
<dbReference type="InterPro" id="IPR013792">
    <property type="entry name" value="RNA3'P_cycl/enolpyr_Trfase_a/b"/>
</dbReference>
<dbReference type="GO" id="GO:0009073">
    <property type="term" value="P:aromatic amino acid family biosynthetic process"/>
    <property type="evidence" value="ECO:0007669"/>
    <property type="project" value="UniProtKB-KW"/>
</dbReference>
<comment type="subcellular location">
    <subcellularLocation>
        <location evidence="9">Cytoplasm</location>
    </subcellularLocation>
</comment>
<dbReference type="Proteomes" id="UP000535491">
    <property type="component" value="Unassembled WGS sequence"/>
</dbReference>
<gene>
    <name evidence="9 11" type="primary">aroA</name>
    <name evidence="11" type="ORF">H1191_17380</name>
</gene>
<organism evidence="11 12">
    <name type="scientific">Paenactinomyces guangxiensis</name>
    <dbReference type="NCBI Taxonomy" id="1490290"/>
    <lineage>
        <taxon>Bacteria</taxon>
        <taxon>Bacillati</taxon>
        <taxon>Bacillota</taxon>
        <taxon>Bacilli</taxon>
        <taxon>Bacillales</taxon>
        <taxon>Thermoactinomycetaceae</taxon>
        <taxon>Paenactinomyces</taxon>
    </lineage>
</organism>
<dbReference type="GO" id="GO:0008652">
    <property type="term" value="P:amino acid biosynthetic process"/>
    <property type="evidence" value="ECO:0007669"/>
    <property type="project" value="UniProtKB-KW"/>
</dbReference>
<dbReference type="SUPFAM" id="SSF55205">
    <property type="entry name" value="EPT/RTPC-like"/>
    <property type="match status" value="1"/>
</dbReference>
<feature type="binding site" evidence="9">
    <location>
        <position position="168"/>
    </location>
    <ligand>
        <name>3-phosphoshikimate</name>
        <dbReference type="ChEBI" id="CHEBI:145989"/>
    </ligand>
</feature>
<feature type="binding site" evidence="9">
    <location>
        <position position="343"/>
    </location>
    <ligand>
        <name>3-phosphoshikimate</name>
        <dbReference type="ChEBI" id="CHEBI:145989"/>
    </ligand>
</feature>
<evidence type="ECO:0000256" key="1">
    <source>
        <dbReference type="ARBA" id="ARBA00002174"/>
    </source>
</evidence>
<comment type="similarity">
    <text evidence="3 9">Belongs to the EPSP synthase family.</text>
</comment>
<dbReference type="FunFam" id="3.65.10.10:FF:000005">
    <property type="entry name" value="3-phosphoshikimate 1-carboxyvinyltransferase"/>
    <property type="match status" value="1"/>
</dbReference>
<evidence type="ECO:0000256" key="9">
    <source>
        <dbReference type="HAMAP-Rule" id="MF_00210"/>
    </source>
</evidence>
<evidence type="ECO:0000256" key="6">
    <source>
        <dbReference type="ARBA" id="ARBA00022679"/>
    </source>
</evidence>
<dbReference type="PROSITE" id="PS00885">
    <property type="entry name" value="EPSP_SYNTHASE_2"/>
    <property type="match status" value="1"/>
</dbReference>
<comment type="function">
    <text evidence="1 9">Catalyzes the transfer of the enolpyruvyl moiety of phosphoenolpyruvate (PEP) to the 5-hydroxyl of shikimate-3-phosphate (S3P) to produce enolpyruvyl shikimate-3-phosphate and inorganic phosphate.</text>
</comment>
<dbReference type="PROSITE" id="PS00104">
    <property type="entry name" value="EPSP_SYNTHASE_1"/>
    <property type="match status" value="1"/>
</dbReference>
<feature type="binding site" evidence="9">
    <location>
        <position position="123"/>
    </location>
    <ligand>
        <name>phosphoenolpyruvate</name>
        <dbReference type="ChEBI" id="CHEBI:58702"/>
    </ligand>
</feature>
<reference evidence="11 12" key="1">
    <citation type="submission" date="2020-07" db="EMBL/GenBank/DDBJ databases">
        <authorList>
            <person name="Feng H."/>
        </authorList>
    </citation>
    <scope>NUCLEOTIDE SEQUENCE [LARGE SCALE GENOMIC DNA]</scope>
    <source>
        <strain evidence="12">s-10</strain>
    </source>
</reference>
<evidence type="ECO:0000313" key="12">
    <source>
        <dbReference type="Proteomes" id="UP000535491"/>
    </source>
</evidence>
<comment type="caution">
    <text evidence="11">The sequence shown here is derived from an EMBL/GenBank/DDBJ whole genome shotgun (WGS) entry which is preliminary data.</text>
</comment>
<keyword evidence="5 9" id="KW-0028">Amino-acid biosynthesis</keyword>
<dbReference type="EMBL" id="JACEIQ010000023">
    <property type="protein sequence ID" value="MBA4496055.1"/>
    <property type="molecule type" value="Genomic_DNA"/>
</dbReference>
<dbReference type="InterPro" id="IPR023193">
    <property type="entry name" value="EPSP_synthase_CS"/>
</dbReference>
<dbReference type="InterPro" id="IPR006264">
    <property type="entry name" value="EPSP_synthase"/>
</dbReference>
<dbReference type="InterPro" id="IPR036968">
    <property type="entry name" value="Enolpyruvate_Tfrase_sf"/>
</dbReference>
<dbReference type="GO" id="GO:0009423">
    <property type="term" value="P:chorismate biosynthetic process"/>
    <property type="evidence" value="ECO:0007669"/>
    <property type="project" value="UniProtKB-UniRule"/>
</dbReference>
<dbReference type="GO" id="GO:0005737">
    <property type="term" value="C:cytoplasm"/>
    <property type="evidence" value="ECO:0007669"/>
    <property type="project" value="UniProtKB-SubCell"/>
</dbReference>
<feature type="domain" description="Enolpyruvate transferase" evidence="10">
    <location>
        <begin position="9"/>
        <end position="422"/>
    </location>
</feature>
<dbReference type="InterPro" id="IPR001986">
    <property type="entry name" value="Enolpyruvate_Tfrase_dom"/>
</dbReference>
<dbReference type="EC" id="2.5.1.19" evidence="9"/>
<keyword evidence="7 9" id="KW-0057">Aromatic amino acid biosynthesis</keyword>
<dbReference type="FunFam" id="3.65.10.10:FF:000006">
    <property type="entry name" value="3-phosphoshikimate 1-carboxyvinyltransferase"/>
    <property type="match status" value="1"/>
</dbReference>
<accession>A0A7W2A9T0</accession>
<evidence type="ECO:0000256" key="3">
    <source>
        <dbReference type="ARBA" id="ARBA00009948"/>
    </source>
</evidence>
<feature type="active site" description="Proton acceptor" evidence="9">
    <location>
        <position position="316"/>
    </location>
</feature>
<feature type="binding site" evidence="9">
    <location>
        <position position="27"/>
    </location>
    <ligand>
        <name>3-phosphoshikimate</name>
        <dbReference type="ChEBI" id="CHEBI:145989"/>
    </ligand>
</feature>
<feature type="binding site" evidence="9">
    <location>
        <position position="170"/>
    </location>
    <ligand>
        <name>3-phosphoshikimate</name>
        <dbReference type="ChEBI" id="CHEBI:145989"/>
    </ligand>
</feature>
<proteinExistence type="inferred from homology"/>
<evidence type="ECO:0000256" key="5">
    <source>
        <dbReference type="ARBA" id="ARBA00022605"/>
    </source>
</evidence>
<evidence type="ECO:0000256" key="2">
    <source>
        <dbReference type="ARBA" id="ARBA00004811"/>
    </source>
</evidence>
<name>A0A7W2A9T0_9BACL</name>